<evidence type="ECO:0000313" key="3">
    <source>
        <dbReference type="EMBL" id="TXK48060.1"/>
    </source>
</evidence>
<dbReference type="SUPFAM" id="SSF56925">
    <property type="entry name" value="OMPA-like"/>
    <property type="match status" value="1"/>
</dbReference>
<feature type="signal peptide" evidence="1">
    <location>
        <begin position="1"/>
        <end position="21"/>
    </location>
</feature>
<feature type="chain" id="PRO_5022704873" evidence="1">
    <location>
        <begin position="22"/>
        <end position="210"/>
    </location>
</feature>
<gene>
    <name evidence="3" type="ORF">FVR03_08495</name>
</gene>
<comment type="caution">
    <text evidence="3">The sequence shown here is derived from an EMBL/GenBank/DDBJ whole genome shotgun (WGS) entry which is preliminary data.</text>
</comment>
<dbReference type="InterPro" id="IPR011250">
    <property type="entry name" value="OMP/PagP_B-barrel"/>
</dbReference>
<evidence type="ECO:0000256" key="1">
    <source>
        <dbReference type="SAM" id="SignalP"/>
    </source>
</evidence>
<dbReference type="InterPro" id="IPR025665">
    <property type="entry name" value="Beta-barrel_OMP_2"/>
</dbReference>
<sequence length="210" mass="23587">MKTKKCLLLLGAMLSCHLGFGQFVKEIRAGLSYATVQFQDAALQDATSERPGYFAGLVAQQELNKKWFLRQELVYAVKGHKQYYSSSSPALVSYHYLTLPLLVGYKVADKLSFNLGPELALVGPVMYRSGQHSSNLHQLENLNVFDVSAMAGLSYQFLPRAAVDMRYSHGFRNSRNVQFYNSSGLHEQTKQDGKHRVLQVGLNYSIRKDG</sequence>
<dbReference type="EMBL" id="VRTY01000025">
    <property type="protein sequence ID" value="TXK48060.1"/>
    <property type="molecule type" value="Genomic_DNA"/>
</dbReference>
<proteinExistence type="predicted"/>
<name>A0A5C8KBX5_9BACT</name>
<feature type="domain" description="Outer membrane protein beta-barrel" evidence="2">
    <location>
        <begin position="26"/>
        <end position="174"/>
    </location>
</feature>
<dbReference type="AlphaFoldDB" id="A0A5C8KBX5"/>
<protein>
    <submittedName>
        <fullName evidence="3">PorT family protein</fullName>
    </submittedName>
</protein>
<evidence type="ECO:0000259" key="2">
    <source>
        <dbReference type="Pfam" id="PF13568"/>
    </source>
</evidence>
<evidence type="ECO:0000313" key="4">
    <source>
        <dbReference type="Proteomes" id="UP000321926"/>
    </source>
</evidence>
<reference evidence="3 4" key="1">
    <citation type="submission" date="2019-08" db="EMBL/GenBank/DDBJ databases">
        <authorList>
            <person name="Shi S."/>
        </authorList>
    </citation>
    <scope>NUCLEOTIDE SEQUENCE [LARGE SCALE GENOMIC DNA]</scope>
    <source>
        <strain evidence="3 4">GY10130</strain>
    </source>
</reference>
<organism evidence="3 4">
    <name type="scientific">Pontibacter qinzhouensis</name>
    <dbReference type="NCBI Taxonomy" id="2603253"/>
    <lineage>
        <taxon>Bacteria</taxon>
        <taxon>Pseudomonadati</taxon>
        <taxon>Bacteroidota</taxon>
        <taxon>Cytophagia</taxon>
        <taxon>Cytophagales</taxon>
        <taxon>Hymenobacteraceae</taxon>
        <taxon>Pontibacter</taxon>
    </lineage>
</organism>
<keyword evidence="1" id="KW-0732">Signal</keyword>
<dbReference type="OrthoDB" id="947434at2"/>
<dbReference type="PROSITE" id="PS51257">
    <property type="entry name" value="PROKAR_LIPOPROTEIN"/>
    <property type="match status" value="1"/>
</dbReference>
<accession>A0A5C8KBX5</accession>
<keyword evidence="4" id="KW-1185">Reference proteome</keyword>
<dbReference type="Proteomes" id="UP000321926">
    <property type="component" value="Unassembled WGS sequence"/>
</dbReference>
<dbReference type="RefSeq" id="WP_147921317.1">
    <property type="nucleotide sequence ID" value="NZ_VRTY01000025.1"/>
</dbReference>
<dbReference type="Pfam" id="PF13568">
    <property type="entry name" value="OMP_b-brl_2"/>
    <property type="match status" value="1"/>
</dbReference>